<protein>
    <submittedName>
        <fullName evidence="2">Gldg family protein</fullName>
    </submittedName>
</protein>
<comment type="caution">
    <text evidence="2">The sequence shown here is derived from an EMBL/GenBank/DDBJ whole genome shotgun (WGS) entry which is preliminary data.</text>
</comment>
<feature type="domain" description="ABC-type uncharacterised transport system" evidence="1">
    <location>
        <begin position="45"/>
        <end position="165"/>
    </location>
</feature>
<dbReference type="Pfam" id="PF09822">
    <property type="entry name" value="ABC_transp_aux"/>
    <property type="match status" value="1"/>
</dbReference>
<proteinExistence type="predicted"/>
<accession>A0ABV8RED6</accession>
<sequence>MKILSDFLRLHDRRVLTAAILLLLLVPALILMATGEENGEEKQHKLGLMTTLPLYWSGAGFQDMVQSSSAPAPAYERLDAKYQIKLLDAADKDSLKSVHMLLLAQSRALSPMEFVDLDQWVRSGGHVLILADPALQWESGFPLGDKRRPLFTSLLSPLFSHWGLELALPIDEGSEEDVIKKQGSFQIRTVTPGIWAKSGKNSSAKCIVSDDAFVARCNIGKGSAILVADADFLNADTWSGSGMRLLSGDDDFDNMTWTESLLDQLWHHDAG</sequence>
<dbReference type="Proteomes" id="UP001595887">
    <property type="component" value="Unassembled WGS sequence"/>
</dbReference>
<reference evidence="3" key="1">
    <citation type="journal article" date="2019" name="Int. J. Syst. Evol. Microbiol.">
        <title>The Global Catalogue of Microorganisms (GCM) 10K type strain sequencing project: providing services to taxonomists for standard genome sequencing and annotation.</title>
        <authorList>
            <consortium name="The Broad Institute Genomics Platform"/>
            <consortium name="The Broad Institute Genome Sequencing Center for Infectious Disease"/>
            <person name="Wu L."/>
            <person name="Ma J."/>
        </authorList>
    </citation>
    <scope>NUCLEOTIDE SEQUENCE [LARGE SCALE GENOMIC DNA]</scope>
    <source>
        <strain evidence="3">CECT 8531</strain>
    </source>
</reference>
<organism evidence="2 3">
    <name type="scientific">Sphingorhabdus arenilitoris</name>
    <dbReference type="NCBI Taxonomy" id="1490041"/>
    <lineage>
        <taxon>Bacteria</taxon>
        <taxon>Pseudomonadati</taxon>
        <taxon>Pseudomonadota</taxon>
        <taxon>Alphaproteobacteria</taxon>
        <taxon>Sphingomonadales</taxon>
        <taxon>Sphingomonadaceae</taxon>
        <taxon>Sphingorhabdus</taxon>
    </lineage>
</organism>
<keyword evidence="3" id="KW-1185">Reference proteome</keyword>
<dbReference type="Gene3D" id="3.40.50.880">
    <property type="match status" value="1"/>
</dbReference>
<evidence type="ECO:0000259" key="1">
    <source>
        <dbReference type="Pfam" id="PF09822"/>
    </source>
</evidence>
<dbReference type="InterPro" id="IPR029062">
    <property type="entry name" value="Class_I_gatase-like"/>
</dbReference>
<dbReference type="RefSeq" id="WP_381421911.1">
    <property type="nucleotide sequence ID" value="NZ_JBHSDH010000013.1"/>
</dbReference>
<dbReference type="InterPro" id="IPR019196">
    <property type="entry name" value="ABC_transp_unknown"/>
</dbReference>
<gene>
    <name evidence="2" type="ORF">ACFOWX_04975</name>
</gene>
<evidence type="ECO:0000313" key="3">
    <source>
        <dbReference type="Proteomes" id="UP001595887"/>
    </source>
</evidence>
<evidence type="ECO:0000313" key="2">
    <source>
        <dbReference type="EMBL" id="MFC4291767.1"/>
    </source>
</evidence>
<dbReference type="EMBL" id="JBHSDH010000013">
    <property type="protein sequence ID" value="MFC4291767.1"/>
    <property type="molecule type" value="Genomic_DNA"/>
</dbReference>
<name>A0ABV8RED6_9SPHN</name>